<dbReference type="PANTHER" id="PTHR30314">
    <property type="entry name" value="CELL DIVISION PROTEIN FTSZ-RELATED"/>
    <property type="match status" value="1"/>
</dbReference>
<keyword evidence="3 4" id="KW-0342">GTP-binding</keyword>
<feature type="domain" description="Tubulin/FtsZ GTPase" evidence="7">
    <location>
        <begin position="13"/>
        <end position="205"/>
    </location>
</feature>
<dbReference type="InterPro" id="IPR008280">
    <property type="entry name" value="Tub_FtsZ_C"/>
</dbReference>
<dbReference type="InterPro" id="IPR018316">
    <property type="entry name" value="Tubulin/FtsZ_2-layer-sand-dom"/>
</dbReference>
<dbReference type="GO" id="GO:0005525">
    <property type="term" value="F:GTP binding"/>
    <property type="evidence" value="ECO:0007669"/>
    <property type="project" value="UniProtKB-UniRule"/>
</dbReference>
<dbReference type="GO" id="GO:0032153">
    <property type="term" value="C:cell division site"/>
    <property type="evidence" value="ECO:0007669"/>
    <property type="project" value="UniProtKB-UniRule"/>
</dbReference>
<keyword evidence="4" id="KW-0963">Cytoplasm</keyword>
<dbReference type="PROSITE" id="PS01135">
    <property type="entry name" value="FTSZ_2"/>
    <property type="match status" value="1"/>
</dbReference>
<dbReference type="GO" id="GO:0000917">
    <property type="term" value="P:division septum assembly"/>
    <property type="evidence" value="ECO:0007669"/>
    <property type="project" value="UniProtKB-KW"/>
</dbReference>
<proteinExistence type="inferred from homology"/>
<dbReference type="InterPro" id="IPR003008">
    <property type="entry name" value="Tubulin_FtsZ_GTPase"/>
</dbReference>
<evidence type="ECO:0000256" key="6">
    <source>
        <dbReference type="RuleBase" id="RU000631"/>
    </source>
</evidence>
<dbReference type="InterPro" id="IPR020805">
    <property type="entry name" value="Cell_div_FtsZ_CS"/>
</dbReference>
<dbReference type="Gene3D" id="3.30.1330.20">
    <property type="entry name" value="Tubulin/FtsZ, C-terminal domain"/>
    <property type="match status" value="1"/>
</dbReference>
<name>A0A7V5PNT1_CALAY</name>
<dbReference type="InterPro" id="IPR036525">
    <property type="entry name" value="Tubulin/FtsZ_GTPase_sf"/>
</dbReference>
<comment type="similarity">
    <text evidence="1 4 6">Belongs to the FtsZ family.</text>
</comment>
<feature type="domain" description="Tubulin/FtsZ 2-layer sandwich" evidence="8">
    <location>
        <begin position="207"/>
        <end position="325"/>
    </location>
</feature>
<feature type="binding site" evidence="4">
    <location>
        <begin position="108"/>
        <end position="110"/>
    </location>
    <ligand>
        <name>GTP</name>
        <dbReference type="ChEBI" id="CHEBI:37565"/>
    </ligand>
</feature>
<evidence type="ECO:0000259" key="7">
    <source>
        <dbReference type="SMART" id="SM00864"/>
    </source>
</evidence>
<accession>A0A7V5PNT1</accession>
<keyword evidence="4 6" id="KW-0131">Cell cycle</keyword>
<evidence type="ECO:0000256" key="1">
    <source>
        <dbReference type="ARBA" id="ARBA00009690"/>
    </source>
</evidence>
<comment type="subcellular location">
    <subcellularLocation>
        <location evidence="4">Cytoplasm</location>
    </subcellularLocation>
    <text evidence="4">Assembles at midcell at the inner surface of the cytoplasmic membrane.</text>
</comment>
<dbReference type="PROSITE" id="PS01134">
    <property type="entry name" value="FTSZ_1"/>
    <property type="match status" value="1"/>
</dbReference>
<gene>
    <name evidence="4 9" type="primary">ftsZ</name>
    <name evidence="9" type="ORF">ENJ89_04500</name>
</gene>
<feature type="binding site" evidence="4">
    <location>
        <position position="187"/>
    </location>
    <ligand>
        <name>GTP</name>
        <dbReference type="ChEBI" id="CHEBI:37565"/>
    </ligand>
</feature>
<keyword evidence="4 6" id="KW-0717">Septation</keyword>
<reference evidence="9" key="1">
    <citation type="journal article" date="2020" name="mSystems">
        <title>Genome- and Community-Level Interaction Insights into Carbon Utilization and Element Cycling Functions of Hydrothermarchaeota in Hydrothermal Sediment.</title>
        <authorList>
            <person name="Zhou Z."/>
            <person name="Liu Y."/>
            <person name="Xu W."/>
            <person name="Pan J."/>
            <person name="Luo Z.H."/>
            <person name="Li M."/>
        </authorList>
    </citation>
    <scope>NUCLEOTIDE SEQUENCE [LARGE SCALE GENOMIC DNA]</scope>
    <source>
        <strain evidence="9">HyVt-527</strain>
    </source>
</reference>
<evidence type="ECO:0000256" key="2">
    <source>
        <dbReference type="ARBA" id="ARBA00022741"/>
    </source>
</evidence>
<dbReference type="SUPFAM" id="SSF55307">
    <property type="entry name" value="Tubulin C-terminal domain-like"/>
    <property type="match status" value="1"/>
</dbReference>
<comment type="subunit">
    <text evidence="4">Homodimer. Polymerizes to form a dynamic ring structure in a strictly GTP-dependent manner. Interacts directly with several other division proteins.</text>
</comment>
<evidence type="ECO:0000259" key="8">
    <source>
        <dbReference type="SMART" id="SM00865"/>
    </source>
</evidence>
<dbReference type="GO" id="GO:0043093">
    <property type="term" value="P:FtsZ-dependent cytokinesis"/>
    <property type="evidence" value="ECO:0007669"/>
    <property type="project" value="UniProtKB-UniRule"/>
</dbReference>
<keyword evidence="4 6" id="KW-0132">Cell division</keyword>
<feature type="binding site" evidence="4">
    <location>
        <position position="143"/>
    </location>
    <ligand>
        <name>GTP</name>
        <dbReference type="ChEBI" id="CHEBI:37565"/>
    </ligand>
</feature>
<dbReference type="PRINTS" id="PR00423">
    <property type="entry name" value="CELLDVISFTSZ"/>
</dbReference>
<evidence type="ECO:0000256" key="5">
    <source>
        <dbReference type="NCBIfam" id="TIGR00065"/>
    </source>
</evidence>
<dbReference type="NCBIfam" id="TIGR00065">
    <property type="entry name" value="ftsZ"/>
    <property type="match status" value="1"/>
</dbReference>
<comment type="caution">
    <text evidence="9">The sequence shown here is derived from an EMBL/GenBank/DDBJ whole genome shotgun (WGS) entry which is preliminary data.</text>
</comment>
<sequence>MIQFDSAAEQAARIKVVGVGGAGGNALNGMIEAGLTGVEFIAINTDAQDLEMNKASNRVQIGRNLTKGLGAGANPEIGLKAIEEDKERVIEILNGADMVFVTCGMGGGTGTGAAPIVAEIAKDMGALTVGITTMPFSFEGPVRKRNAEKGIQAMRERVDTMLVIPNDRIFSIIEKNTPVMAAFKVVDSILLEATRSISDLINVHGYINLDFADVRTVMAGMGDAIMGTGVGIGENRAISAAEQAITSPLLDGVDIRGARGVLINITGGNNLSMHEVGEASNLIHETVGEDANVIFGMVIDENLTEELRVTVIATGFNREVQQAKELQKPREVKRGPFGATDFSELDKPTFKRENKSVDPKFPVTPRQNIFTLKEDEVPQGPDDLDIPAFLRKQVD</sequence>
<dbReference type="Gene3D" id="3.40.50.1440">
    <property type="entry name" value="Tubulin/FtsZ, GTPase domain"/>
    <property type="match status" value="1"/>
</dbReference>
<dbReference type="FunFam" id="3.40.50.1440:FF:000001">
    <property type="entry name" value="Cell division protein FtsZ"/>
    <property type="match status" value="1"/>
</dbReference>
<dbReference type="InterPro" id="IPR024757">
    <property type="entry name" value="FtsZ_C"/>
</dbReference>
<dbReference type="GO" id="GO:0005737">
    <property type="term" value="C:cytoplasm"/>
    <property type="evidence" value="ECO:0007669"/>
    <property type="project" value="UniProtKB-SubCell"/>
</dbReference>
<dbReference type="PANTHER" id="PTHR30314:SF3">
    <property type="entry name" value="MITOCHONDRIAL DIVISION PROTEIN FSZA"/>
    <property type="match status" value="1"/>
</dbReference>
<dbReference type="SUPFAM" id="SSF52490">
    <property type="entry name" value="Tubulin nucleotide-binding domain-like"/>
    <property type="match status" value="1"/>
</dbReference>
<dbReference type="EMBL" id="DROD01000305">
    <property type="protein sequence ID" value="HHJ52433.1"/>
    <property type="molecule type" value="Genomic_DNA"/>
</dbReference>
<evidence type="ECO:0000256" key="3">
    <source>
        <dbReference type="ARBA" id="ARBA00023134"/>
    </source>
</evidence>
<protein>
    <recommendedName>
        <fullName evidence="4 5">Cell division protein FtsZ</fullName>
    </recommendedName>
</protein>
<feature type="binding site" evidence="4">
    <location>
        <begin position="21"/>
        <end position="25"/>
    </location>
    <ligand>
        <name>GTP</name>
        <dbReference type="ChEBI" id="CHEBI:37565"/>
    </ligand>
</feature>
<dbReference type="SMART" id="SM00864">
    <property type="entry name" value="Tubulin"/>
    <property type="match status" value="1"/>
</dbReference>
<dbReference type="Proteomes" id="UP000886124">
    <property type="component" value="Unassembled WGS sequence"/>
</dbReference>
<dbReference type="SMART" id="SM00865">
    <property type="entry name" value="Tubulin_C"/>
    <property type="match status" value="1"/>
</dbReference>
<evidence type="ECO:0000313" key="9">
    <source>
        <dbReference type="EMBL" id="HHJ52433.1"/>
    </source>
</evidence>
<dbReference type="CDD" id="cd02201">
    <property type="entry name" value="FtsZ_type1"/>
    <property type="match status" value="1"/>
</dbReference>
<dbReference type="AlphaFoldDB" id="A0A7V5PNT1"/>
<evidence type="ECO:0000256" key="4">
    <source>
        <dbReference type="HAMAP-Rule" id="MF_00909"/>
    </source>
</evidence>
<dbReference type="GO" id="GO:0051258">
    <property type="term" value="P:protein polymerization"/>
    <property type="evidence" value="ECO:0007669"/>
    <property type="project" value="UniProtKB-UniRule"/>
</dbReference>
<dbReference type="InterPro" id="IPR037103">
    <property type="entry name" value="Tubulin/FtsZ-like_C"/>
</dbReference>
<keyword evidence="2 4" id="KW-0547">Nucleotide-binding</keyword>
<organism evidence="9">
    <name type="scientific">Caldithrix abyssi</name>
    <dbReference type="NCBI Taxonomy" id="187145"/>
    <lineage>
        <taxon>Bacteria</taxon>
        <taxon>Pseudomonadati</taxon>
        <taxon>Calditrichota</taxon>
        <taxon>Calditrichia</taxon>
        <taxon>Calditrichales</taxon>
        <taxon>Calditrichaceae</taxon>
        <taxon>Caldithrix</taxon>
    </lineage>
</organism>
<comment type="function">
    <text evidence="4 6">Essential cell division protein that forms a contractile ring structure (Z ring) at the future cell division site. The regulation of the ring assembly controls the timing and the location of cell division. One of the functions of the FtsZ ring is to recruit other cell division proteins to the septum to produce a new cell wall between the dividing cells. Binds GTP and shows GTPase activity.</text>
</comment>
<dbReference type="HAMAP" id="MF_00909">
    <property type="entry name" value="FtsZ"/>
    <property type="match status" value="1"/>
</dbReference>
<dbReference type="InterPro" id="IPR045061">
    <property type="entry name" value="FtsZ/CetZ"/>
</dbReference>
<dbReference type="Pfam" id="PF12327">
    <property type="entry name" value="FtsZ_C"/>
    <property type="match status" value="1"/>
</dbReference>
<dbReference type="GO" id="GO:0003924">
    <property type="term" value="F:GTPase activity"/>
    <property type="evidence" value="ECO:0007669"/>
    <property type="project" value="UniProtKB-UniRule"/>
</dbReference>
<feature type="binding site" evidence="4">
    <location>
        <position position="139"/>
    </location>
    <ligand>
        <name>GTP</name>
        <dbReference type="ChEBI" id="CHEBI:37565"/>
    </ligand>
</feature>
<dbReference type="InterPro" id="IPR000158">
    <property type="entry name" value="Cell_div_FtsZ"/>
</dbReference>
<dbReference type="Pfam" id="PF00091">
    <property type="entry name" value="Tubulin"/>
    <property type="match status" value="1"/>
</dbReference>